<dbReference type="SUPFAM" id="SSF100950">
    <property type="entry name" value="NagB/RpiA/CoA transferase-like"/>
    <property type="match status" value="1"/>
</dbReference>
<reference evidence="7 8" key="1">
    <citation type="submission" date="2019-01" db="EMBL/GenBank/DDBJ databases">
        <authorList>
            <person name="Ruckert C."/>
            <person name="Busche T."/>
            <person name="Kalinowski J."/>
        </authorList>
    </citation>
    <scope>NUCLEOTIDE SEQUENCE [LARGE SCALE GENOMIC DNA]</scope>
    <source>
        <strain evidence="7 8">136/3</strain>
    </source>
</reference>
<evidence type="ECO:0000256" key="4">
    <source>
        <dbReference type="ARBA" id="ARBA00023163"/>
    </source>
</evidence>
<comment type="function">
    <text evidence="5">Repressor of the lactose catabolism operon. Galactose-6-phosphate is the inducer.</text>
</comment>
<sequence length="266" mass="28810">MATVEEVARRQRAIAEQTAQRGHTSVAQLATEFAVTTETIRRDLKALEHQGAIRRVHGGAVAVEQHITTPSQQHPAGVHTEATHMRHRQAIGLQALQFVPKPQAEIFIDAGATTEAFATVLARHYLGQRWHVVTNSPAVAKIMCAANIPDVSVLGGTLRGHGKALTGHTAIRALQRLRADVAFLGTNAVESDRGFATSSEAIAEVKREMLLRARHAVILSESFKAHCTSEVPFASFEEVGTVITERPLPASPLRCLRDANTQVVIP</sequence>
<dbReference type="KEGG" id="cpeg:CPELA_04685"/>
<dbReference type="PRINTS" id="PR00037">
    <property type="entry name" value="HTHLACR"/>
</dbReference>
<keyword evidence="2" id="KW-0678">Repressor</keyword>
<dbReference type="PANTHER" id="PTHR30363">
    <property type="entry name" value="HTH-TYPE TRANSCRIPTIONAL REGULATOR SRLR-RELATED"/>
    <property type="match status" value="1"/>
</dbReference>
<dbReference type="PROSITE" id="PS51000">
    <property type="entry name" value="HTH_DEOR_2"/>
    <property type="match status" value="1"/>
</dbReference>
<organism evidence="7 8">
    <name type="scientific">Corynebacterium pelargi</name>
    <dbReference type="NCBI Taxonomy" id="1471400"/>
    <lineage>
        <taxon>Bacteria</taxon>
        <taxon>Bacillati</taxon>
        <taxon>Actinomycetota</taxon>
        <taxon>Actinomycetes</taxon>
        <taxon>Mycobacteriales</taxon>
        <taxon>Corynebacteriaceae</taxon>
        <taxon>Corynebacterium</taxon>
    </lineage>
</organism>
<dbReference type="InterPro" id="IPR001034">
    <property type="entry name" value="DeoR_HTH"/>
</dbReference>
<dbReference type="InterPro" id="IPR037171">
    <property type="entry name" value="NagB/RpiA_transferase-like"/>
</dbReference>
<dbReference type="SMART" id="SM01134">
    <property type="entry name" value="DeoRC"/>
    <property type="match status" value="1"/>
</dbReference>
<dbReference type="InterPro" id="IPR036388">
    <property type="entry name" value="WH-like_DNA-bd_sf"/>
</dbReference>
<keyword evidence="3" id="KW-0805">Transcription regulation</keyword>
<protein>
    <recommendedName>
        <fullName evidence="1">Lactose phosphotransferase system repressor</fullName>
    </recommendedName>
</protein>
<dbReference type="InterPro" id="IPR014036">
    <property type="entry name" value="DeoR-like_C"/>
</dbReference>
<evidence type="ECO:0000256" key="1">
    <source>
        <dbReference type="ARBA" id="ARBA00021390"/>
    </source>
</evidence>
<dbReference type="Proteomes" id="UP000288929">
    <property type="component" value="Chromosome"/>
</dbReference>
<dbReference type="SUPFAM" id="SSF46785">
    <property type="entry name" value="Winged helix' DNA-binding domain"/>
    <property type="match status" value="1"/>
</dbReference>
<evidence type="ECO:0000256" key="2">
    <source>
        <dbReference type="ARBA" id="ARBA00022491"/>
    </source>
</evidence>
<evidence type="ECO:0000256" key="3">
    <source>
        <dbReference type="ARBA" id="ARBA00023015"/>
    </source>
</evidence>
<gene>
    <name evidence="7" type="primary">glpR1</name>
    <name evidence="7" type="ORF">CPELA_04685</name>
</gene>
<evidence type="ECO:0000259" key="6">
    <source>
        <dbReference type="PROSITE" id="PS51000"/>
    </source>
</evidence>
<accession>A0A410W8E3</accession>
<keyword evidence="4" id="KW-0804">Transcription</keyword>
<dbReference type="Pfam" id="PF00455">
    <property type="entry name" value="DeoRC"/>
    <property type="match status" value="1"/>
</dbReference>
<dbReference type="OrthoDB" id="7688673at2"/>
<dbReference type="RefSeq" id="WP_128889694.1">
    <property type="nucleotide sequence ID" value="NZ_BMCX01000001.1"/>
</dbReference>
<dbReference type="Pfam" id="PF08220">
    <property type="entry name" value="HTH_DeoR"/>
    <property type="match status" value="1"/>
</dbReference>
<dbReference type="InterPro" id="IPR036390">
    <property type="entry name" value="WH_DNA-bd_sf"/>
</dbReference>
<dbReference type="PANTHER" id="PTHR30363:SF4">
    <property type="entry name" value="GLYCEROL-3-PHOSPHATE REGULON REPRESSOR"/>
    <property type="match status" value="1"/>
</dbReference>
<keyword evidence="8" id="KW-1185">Reference proteome</keyword>
<proteinExistence type="predicted"/>
<feature type="domain" description="HTH deoR-type" evidence="6">
    <location>
        <begin position="7"/>
        <end position="62"/>
    </location>
</feature>
<dbReference type="InterPro" id="IPR050313">
    <property type="entry name" value="Carb_Metab_HTH_regulators"/>
</dbReference>
<dbReference type="SMART" id="SM00420">
    <property type="entry name" value="HTH_DEOR"/>
    <property type="match status" value="1"/>
</dbReference>
<evidence type="ECO:0000313" key="7">
    <source>
        <dbReference type="EMBL" id="QAU52216.1"/>
    </source>
</evidence>
<dbReference type="GO" id="GO:0003700">
    <property type="term" value="F:DNA-binding transcription factor activity"/>
    <property type="evidence" value="ECO:0007669"/>
    <property type="project" value="InterPro"/>
</dbReference>
<dbReference type="AlphaFoldDB" id="A0A410W8E3"/>
<dbReference type="EMBL" id="CP035299">
    <property type="protein sequence ID" value="QAU52216.1"/>
    <property type="molecule type" value="Genomic_DNA"/>
</dbReference>
<evidence type="ECO:0000313" key="8">
    <source>
        <dbReference type="Proteomes" id="UP000288929"/>
    </source>
</evidence>
<dbReference type="Gene3D" id="1.10.10.10">
    <property type="entry name" value="Winged helix-like DNA-binding domain superfamily/Winged helix DNA-binding domain"/>
    <property type="match status" value="1"/>
</dbReference>
<name>A0A410W8E3_9CORY</name>
<evidence type="ECO:0000256" key="5">
    <source>
        <dbReference type="ARBA" id="ARBA00024937"/>
    </source>
</evidence>